<dbReference type="Pfam" id="PF23023">
    <property type="entry name" value="Anti-Pycsar_Apyc1"/>
    <property type="match status" value="1"/>
</dbReference>
<dbReference type="AlphaFoldDB" id="A0A0F9JYN0"/>
<reference evidence="1" key="1">
    <citation type="journal article" date="2015" name="Nature">
        <title>Complex archaea that bridge the gap between prokaryotes and eukaryotes.</title>
        <authorList>
            <person name="Spang A."/>
            <person name="Saw J.H."/>
            <person name="Jorgensen S.L."/>
            <person name="Zaremba-Niedzwiedzka K."/>
            <person name="Martijn J."/>
            <person name="Lind A.E."/>
            <person name="van Eijk R."/>
            <person name="Schleper C."/>
            <person name="Guy L."/>
            <person name="Ettema T.J."/>
        </authorList>
    </citation>
    <scope>NUCLEOTIDE SEQUENCE</scope>
</reference>
<accession>A0A0F9JYN0</accession>
<protein>
    <submittedName>
        <fullName evidence="1">Uncharacterized protein</fullName>
    </submittedName>
</protein>
<dbReference type="EMBL" id="LAZR01009075">
    <property type="protein sequence ID" value="KKM74838.1"/>
    <property type="molecule type" value="Genomic_DNA"/>
</dbReference>
<sequence length="194" mass="23177">MVTKKNIYISTDTMEIPHHRVLACFPEVMSGSHDKVLLERVDIIFHDVNILNSHSVHCDYSDLNNMHKSVKKKTWLYHYNDIGDKMPDMDMQYLLGYNEWHNEDMTSYGHNLLYDLGIKHEYEIYLKLGKERVSPDFYLPLLDKFIEFWGLTDDPDYQQRKNKKISLYKSHDVEFLSLYAQDVDDHQKLMKKIL</sequence>
<gene>
    <name evidence="1" type="ORF">LCGC14_1396370</name>
</gene>
<proteinExistence type="predicted"/>
<evidence type="ECO:0000313" key="1">
    <source>
        <dbReference type="EMBL" id="KKM74838.1"/>
    </source>
</evidence>
<organism evidence="1">
    <name type="scientific">marine sediment metagenome</name>
    <dbReference type="NCBI Taxonomy" id="412755"/>
    <lineage>
        <taxon>unclassified sequences</taxon>
        <taxon>metagenomes</taxon>
        <taxon>ecological metagenomes</taxon>
    </lineage>
</organism>
<name>A0A0F9JYN0_9ZZZZ</name>
<comment type="caution">
    <text evidence="1">The sequence shown here is derived from an EMBL/GenBank/DDBJ whole genome shotgun (WGS) entry which is preliminary data.</text>
</comment>